<dbReference type="InParanoid" id="A0A1Q3D1A4"/>
<keyword evidence="8" id="KW-1185">Reference proteome</keyword>
<evidence type="ECO:0000256" key="5">
    <source>
        <dbReference type="SAM" id="Phobius"/>
    </source>
</evidence>
<evidence type="ECO:0000256" key="3">
    <source>
        <dbReference type="ARBA" id="ARBA00022833"/>
    </source>
</evidence>
<gene>
    <name evidence="7" type="ORF">CFOL_v3_29624</name>
</gene>
<dbReference type="SMART" id="SM00184">
    <property type="entry name" value="RING"/>
    <property type="match status" value="1"/>
</dbReference>
<dbReference type="PANTHER" id="PTHR45798:SF101">
    <property type="entry name" value="RING-H2 FINGER PROTEIN ATL8-RELATED"/>
    <property type="match status" value="1"/>
</dbReference>
<organism evidence="7 8">
    <name type="scientific">Cephalotus follicularis</name>
    <name type="common">Albany pitcher plant</name>
    <dbReference type="NCBI Taxonomy" id="3775"/>
    <lineage>
        <taxon>Eukaryota</taxon>
        <taxon>Viridiplantae</taxon>
        <taxon>Streptophyta</taxon>
        <taxon>Embryophyta</taxon>
        <taxon>Tracheophyta</taxon>
        <taxon>Spermatophyta</taxon>
        <taxon>Magnoliopsida</taxon>
        <taxon>eudicotyledons</taxon>
        <taxon>Gunneridae</taxon>
        <taxon>Pentapetalae</taxon>
        <taxon>rosids</taxon>
        <taxon>fabids</taxon>
        <taxon>Oxalidales</taxon>
        <taxon>Cephalotaceae</taxon>
        <taxon>Cephalotus</taxon>
    </lineage>
</organism>
<dbReference type="GO" id="GO:0008270">
    <property type="term" value="F:zinc ion binding"/>
    <property type="evidence" value="ECO:0007669"/>
    <property type="project" value="UniProtKB-KW"/>
</dbReference>
<dbReference type="CDD" id="cd16461">
    <property type="entry name" value="RING-H2_EL5-like"/>
    <property type="match status" value="1"/>
</dbReference>
<evidence type="ECO:0000256" key="1">
    <source>
        <dbReference type="ARBA" id="ARBA00022723"/>
    </source>
</evidence>
<keyword evidence="5" id="KW-1133">Transmembrane helix</keyword>
<name>A0A1Q3D1A4_CEPFO</name>
<dbReference type="InterPro" id="IPR001841">
    <property type="entry name" value="Znf_RING"/>
</dbReference>
<dbReference type="InterPro" id="IPR052788">
    <property type="entry name" value="RING-type_E3_ligase_ATL"/>
</dbReference>
<keyword evidence="5" id="KW-0812">Transmembrane</keyword>
<dbReference type="SUPFAM" id="SSF57850">
    <property type="entry name" value="RING/U-box"/>
    <property type="match status" value="1"/>
</dbReference>
<reference evidence="8" key="1">
    <citation type="submission" date="2016-04" db="EMBL/GenBank/DDBJ databases">
        <title>Cephalotus genome sequencing.</title>
        <authorList>
            <person name="Fukushima K."/>
            <person name="Hasebe M."/>
            <person name="Fang X."/>
        </authorList>
    </citation>
    <scope>NUCLEOTIDE SEQUENCE [LARGE SCALE GENOMIC DNA]</scope>
    <source>
        <strain evidence="8">cv. St1</strain>
    </source>
</reference>
<dbReference type="PANTHER" id="PTHR45798">
    <property type="entry name" value="RING-H2 FINGER PROTEIN ATL61-RELATED-RELATED"/>
    <property type="match status" value="1"/>
</dbReference>
<keyword evidence="1" id="KW-0479">Metal-binding</keyword>
<dbReference type="InterPro" id="IPR013083">
    <property type="entry name" value="Znf_RING/FYVE/PHD"/>
</dbReference>
<dbReference type="Proteomes" id="UP000187406">
    <property type="component" value="Unassembled WGS sequence"/>
</dbReference>
<dbReference type="AlphaFoldDB" id="A0A1Q3D1A4"/>
<dbReference type="PROSITE" id="PS50089">
    <property type="entry name" value="ZF_RING_2"/>
    <property type="match status" value="1"/>
</dbReference>
<feature type="transmembrane region" description="Helical" evidence="5">
    <location>
        <begin position="33"/>
        <end position="54"/>
    </location>
</feature>
<evidence type="ECO:0000313" key="7">
    <source>
        <dbReference type="EMBL" id="GAV86191.1"/>
    </source>
</evidence>
<dbReference type="EMBL" id="BDDD01003812">
    <property type="protein sequence ID" value="GAV86191.1"/>
    <property type="molecule type" value="Genomic_DNA"/>
</dbReference>
<proteinExistence type="predicted"/>
<sequence>MARSARILKIVNSTSPLLPAAPPPEVVNLESDFVVLLATLLCALICVVGLMAAARCAWIRRSTTGASVSATATRNSSSLRASAAANKGLKKHVLQTLPKLTYTTTAEAVAAILTTTTDCAICLSDFVEGDEMRVLPQCGHGFHLGCVDTWLGSHSSCPSCRQLIIVEAGCHKSYWTFLKRLGLH</sequence>
<dbReference type="Gene3D" id="3.30.40.10">
    <property type="entry name" value="Zinc/RING finger domain, C3HC4 (zinc finger)"/>
    <property type="match status" value="1"/>
</dbReference>
<dbReference type="Pfam" id="PF13639">
    <property type="entry name" value="zf-RING_2"/>
    <property type="match status" value="1"/>
</dbReference>
<protein>
    <submittedName>
        <fullName evidence="7">Zf-RING_2 domain-containing protein</fullName>
    </submittedName>
</protein>
<accession>A0A1Q3D1A4</accession>
<dbReference type="OrthoDB" id="8062037at2759"/>
<dbReference type="STRING" id="3775.A0A1Q3D1A4"/>
<comment type="caution">
    <text evidence="7">The sequence shown here is derived from an EMBL/GenBank/DDBJ whole genome shotgun (WGS) entry which is preliminary data.</text>
</comment>
<feature type="domain" description="RING-type" evidence="6">
    <location>
        <begin position="119"/>
        <end position="161"/>
    </location>
</feature>
<keyword evidence="3" id="KW-0862">Zinc</keyword>
<evidence type="ECO:0000256" key="2">
    <source>
        <dbReference type="ARBA" id="ARBA00022771"/>
    </source>
</evidence>
<evidence type="ECO:0000313" key="8">
    <source>
        <dbReference type="Proteomes" id="UP000187406"/>
    </source>
</evidence>
<evidence type="ECO:0000256" key="4">
    <source>
        <dbReference type="PROSITE-ProRule" id="PRU00175"/>
    </source>
</evidence>
<evidence type="ECO:0000259" key="6">
    <source>
        <dbReference type="PROSITE" id="PS50089"/>
    </source>
</evidence>
<keyword evidence="5" id="KW-0472">Membrane</keyword>
<keyword evidence="2 4" id="KW-0863">Zinc-finger</keyword>